<dbReference type="OrthoDB" id="5918584at2"/>
<dbReference type="RefSeq" id="WP_129123127.1">
    <property type="nucleotide sequence ID" value="NZ_PEIB01000022.1"/>
</dbReference>
<evidence type="ECO:0000313" key="2">
    <source>
        <dbReference type="Proteomes" id="UP000290287"/>
    </source>
</evidence>
<evidence type="ECO:0000313" key="1">
    <source>
        <dbReference type="EMBL" id="RXJ72347.1"/>
    </source>
</evidence>
<proteinExistence type="predicted"/>
<protein>
    <submittedName>
        <fullName evidence="1">Uncharacterized protein</fullName>
    </submittedName>
</protein>
<dbReference type="EMBL" id="PEIB01000022">
    <property type="protein sequence ID" value="RXJ72347.1"/>
    <property type="molecule type" value="Genomic_DNA"/>
</dbReference>
<organism evidence="1 2">
    <name type="scientific">Veronia nyctiphanis</name>
    <dbReference type="NCBI Taxonomy" id="1278244"/>
    <lineage>
        <taxon>Bacteria</taxon>
        <taxon>Pseudomonadati</taxon>
        <taxon>Pseudomonadota</taxon>
        <taxon>Gammaproteobacteria</taxon>
        <taxon>Vibrionales</taxon>
        <taxon>Vibrionaceae</taxon>
        <taxon>Veronia</taxon>
    </lineage>
</organism>
<reference evidence="1 2" key="1">
    <citation type="submission" date="2017-10" db="EMBL/GenBank/DDBJ databases">
        <title>Nyctiphanis sp. nov., isolated from the stomach of the euphausiid Nyctiphanes simplex (Hansen, 1911) in the Gulf of California.</title>
        <authorList>
            <person name="Gomez-Gil B."/>
            <person name="Aguilar-Mendez M."/>
            <person name="Lopez-Cortes A."/>
            <person name="Gomez-Gutierrez J."/>
            <person name="Roque A."/>
            <person name="Lang E."/>
            <person name="Gonzalez-Castillo A."/>
        </authorList>
    </citation>
    <scope>NUCLEOTIDE SEQUENCE [LARGE SCALE GENOMIC DNA]</scope>
    <source>
        <strain evidence="1 2">CAIM 600</strain>
    </source>
</reference>
<comment type="caution">
    <text evidence="1">The sequence shown here is derived from an EMBL/GenBank/DDBJ whole genome shotgun (WGS) entry which is preliminary data.</text>
</comment>
<accession>A0A4Q0YN46</accession>
<sequence length="72" mass="8330">MEPFAIPRLDTEYGLMRVAGQWNPVSNEMELTELDRMGTDGWSDISFWLTEQEYENQIVAVMAAVREYLLTA</sequence>
<dbReference type="Proteomes" id="UP000290287">
    <property type="component" value="Unassembled WGS sequence"/>
</dbReference>
<name>A0A4Q0YN46_9GAMM</name>
<dbReference type="AlphaFoldDB" id="A0A4Q0YN46"/>
<gene>
    <name evidence="1" type="ORF">CS022_16070</name>
</gene>
<keyword evidence="2" id="KW-1185">Reference proteome</keyword>